<dbReference type="PROSITE" id="PS00028">
    <property type="entry name" value="ZINC_FINGER_C2H2_1"/>
    <property type="match status" value="1"/>
</dbReference>
<organism evidence="2 3">
    <name type="scientific">Photinus pyralis</name>
    <name type="common">Common eastern firefly</name>
    <name type="synonym">Lampyris pyralis</name>
    <dbReference type="NCBI Taxonomy" id="7054"/>
    <lineage>
        <taxon>Eukaryota</taxon>
        <taxon>Metazoa</taxon>
        <taxon>Ecdysozoa</taxon>
        <taxon>Arthropoda</taxon>
        <taxon>Hexapoda</taxon>
        <taxon>Insecta</taxon>
        <taxon>Pterygota</taxon>
        <taxon>Neoptera</taxon>
        <taxon>Endopterygota</taxon>
        <taxon>Coleoptera</taxon>
        <taxon>Polyphaga</taxon>
        <taxon>Elateriformia</taxon>
        <taxon>Elateroidea</taxon>
        <taxon>Lampyridae</taxon>
        <taxon>Lampyrinae</taxon>
        <taxon>Photinus</taxon>
    </lineage>
</organism>
<dbReference type="PANTHER" id="PTHR31912:SF34">
    <property type="entry name" value="NOTOCHORD-RELATED PROTEIN"/>
    <property type="match status" value="1"/>
</dbReference>
<gene>
    <name evidence="2" type="ORF">PPYR_01337</name>
</gene>
<name>A0A5N4B423_PHOPY</name>
<feature type="domain" description="C2H2-type" evidence="1">
    <location>
        <begin position="4"/>
        <end position="25"/>
    </location>
</feature>
<dbReference type="AlphaFoldDB" id="A0A5N4B423"/>
<dbReference type="PANTHER" id="PTHR31912">
    <property type="entry name" value="IP13529P"/>
    <property type="match status" value="1"/>
</dbReference>
<proteinExistence type="predicted"/>
<keyword evidence="3" id="KW-1185">Reference proteome</keyword>
<dbReference type="InterPro" id="IPR013087">
    <property type="entry name" value="Znf_C2H2_type"/>
</dbReference>
<dbReference type="InParanoid" id="A0A5N4B423"/>
<evidence type="ECO:0000313" key="3">
    <source>
        <dbReference type="Proteomes" id="UP000327044"/>
    </source>
</evidence>
<dbReference type="Proteomes" id="UP000327044">
    <property type="component" value="Unassembled WGS sequence"/>
</dbReference>
<protein>
    <recommendedName>
        <fullName evidence="1">C2H2-type domain-containing protein</fullName>
    </recommendedName>
</protein>
<reference evidence="2 3" key="1">
    <citation type="journal article" date="2018" name="Elife">
        <title>Firefly genomes illuminate parallel origins of bioluminescence in beetles.</title>
        <authorList>
            <person name="Fallon T.R."/>
            <person name="Lower S.E."/>
            <person name="Chang C.H."/>
            <person name="Bessho-Uehara M."/>
            <person name="Martin G.J."/>
            <person name="Bewick A.J."/>
            <person name="Behringer M."/>
            <person name="Debat H.J."/>
            <person name="Wong I."/>
            <person name="Day J.C."/>
            <person name="Suvorov A."/>
            <person name="Silva C.J."/>
            <person name="Stanger-Hall K.F."/>
            <person name="Hall D.W."/>
            <person name="Schmitz R.J."/>
            <person name="Nelson D.R."/>
            <person name="Lewis S.M."/>
            <person name="Shigenobu S."/>
            <person name="Bybee S.M."/>
            <person name="Larracuente A.M."/>
            <person name="Oba Y."/>
            <person name="Weng J.K."/>
        </authorList>
    </citation>
    <scope>NUCLEOTIDE SEQUENCE [LARGE SCALE GENOMIC DNA]</scope>
    <source>
        <strain evidence="2">1611_PpyrPB1</strain>
        <tissue evidence="2">Whole body</tissue>
    </source>
</reference>
<accession>A0A5N4B423</accession>
<sequence>MLVCFKCASNFESFQLLSKHLRKQHCLYENLTNFELICTKCKLKFYTYCGYKRHTLNCVVSSDNLTEVFDTVTQVNDNVQVPLVLPAGVEQLQDDIHTAKCETNSNVTEIFDNTASNFDFKEYLLAYTTKLHSLGIPETTIQIIFQSTQFLIENVVDNIIGETNAYSNSNNSLQLLDNLQNRSAAIKKDIELLNTSYKRNKLIHKSLVLPKQVTIGIRRDQVFDKSSQQYIEKNVTSTFSYVPILSTLTSLLTCEQYFNLFEQHSTNLTSNDVYINDIKDGVYIKNHNFFKNPCNLRIILYYDDFETTNPLGSKTGAHKIGAFYFSITNIPSYLNSQLSHIHLLALCYSSDIKQFGINAILEPIVNDIKVLETQVDPMHDILEGIAPYEIKIFLKLLVDKKLATIRDINSRLQAFPFGKTDRNNKPSPIILDKPGHLIGQRAAQTWCLIRFIPIILEDLLDDDLKAKFYLISSIISITQIALSPRITKLELEKLERLIENHLKFFDNNFDERRLPKHHMLLHYCRIMKSLGPLVNLWTMRFEAKHGYFKNLVPKLKNFTAICNTLSHKHQINMSHQWNNKIMEPHMEYGPMINILVQSTIYKSLFPNQKNIGVLKGMKAALPEFSLIVDLILSDGTPYLVAKPWKTRQYDEVKCVYIIENLESECFLLKIENLTYKEPFEKYLLRSKLTTWCIVPKYKFC</sequence>
<evidence type="ECO:0000313" key="2">
    <source>
        <dbReference type="EMBL" id="KAB0804367.1"/>
    </source>
</evidence>
<comment type="caution">
    <text evidence="2">The sequence shown here is derived from an EMBL/GenBank/DDBJ whole genome shotgun (WGS) entry which is preliminary data.</text>
</comment>
<dbReference type="EMBL" id="VVIM01000001">
    <property type="protein sequence ID" value="KAB0804367.1"/>
    <property type="molecule type" value="Genomic_DNA"/>
</dbReference>
<evidence type="ECO:0000259" key="1">
    <source>
        <dbReference type="PROSITE" id="PS00028"/>
    </source>
</evidence>